<keyword evidence="2 4" id="KW-0863">Zinc-finger</keyword>
<evidence type="ECO:0000256" key="2">
    <source>
        <dbReference type="ARBA" id="ARBA00022771"/>
    </source>
</evidence>
<accession>A0A0L8HG23</accession>
<dbReference type="Gene3D" id="3.30.40.10">
    <property type="entry name" value="Zinc/RING finger domain, C3HC4 (zinc finger)"/>
    <property type="match status" value="1"/>
</dbReference>
<proteinExistence type="predicted"/>
<reference evidence="6" key="1">
    <citation type="submission" date="2015-07" db="EMBL/GenBank/DDBJ databases">
        <title>MeaNS - Measles Nucleotide Surveillance Program.</title>
        <authorList>
            <person name="Tran T."/>
            <person name="Druce J."/>
        </authorList>
    </citation>
    <scope>NUCLEOTIDE SEQUENCE</scope>
    <source>
        <strain evidence="6">UCB-OBI-ISO-001</strain>
        <tissue evidence="6">Gonad</tissue>
    </source>
</reference>
<gene>
    <name evidence="6" type="ORF">OCBIM_22015262mg</name>
</gene>
<dbReference type="PROSITE" id="PS00518">
    <property type="entry name" value="ZF_RING_1"/>
    <property type="match status" value="1"/>
</dbReference>
<evidence type="ECO:0000256" key="1">
    <source>
        <dbReference type="ARBA" id="ARBA00022723"/>
    </source>
</evidence>
<evidence type="ECO:0000256" key="3">
    <source>
        <dbReference type="ARBA" id="ARBA00022833"/>
    </source>
</evidence>
<dbReference type="AlphaFoldDB" id="A0A0L8HG23"/>
<dbReference type="STRING" id="37653.A0A0L8HG23"/>
<dbReference type="InterPro" id="IPR027370">
    <property type="entry name" value="Znf-RING_euk"/>
</dbReference>
<dbReference type="InterPro" id="IPR047153">
    <property type="entry name" value="TRIM45/56/19-like"/>
</dbReference>
<dbReference type="InterPro" id="IPR001841">
    <property type="entry name" value="Znf_RING"/>
</dbReference>
<dbReference type="GO" id="GO:0061630">
    <property type="term" value="F:ubiquitin protein ligase activity"/>
    <property type="evidence" value="ECO:0007669"/>
    <property type="project" value="TreeGrafter"/>
</dbReference>
<dbReference type="InterPro" id="IPR013083">
    <property type="entry name" value="Znf_RING/FYVE/PHD"/>
</dbReference>
<feature type="domain" description="RING-type" evidence="5">
    <location>
        <begin position="27"/>
        <end position="74"/>
    </location>
</feature>
<keyword evidence="3" id="KW-0862">Zinc</keyword>
<keyword evidence="1" id="KW-0479">Metal-binding</keyword>
<dbReference type="SUPFAM" id="SSF57850">
    <property type="entry name" value="RING/U-box"/>
    <property type="match status" value="1"/>
</dbReference>
<dbReference type="GO" id="GO:0006513">
    <property type="term" value="P:protein monoubiquitination"/>
    <property type="evidence" value="ECO:0007669"/>
    <property type="project" value="TreeGrafter"/>
</dbReference>
<dbReference type="OrthoDB" id="6049135at2759"/>
<dbReference type="InterPro" id="IPR017907">
    <property type="entry name" value="Znf_RING_CS"/>
</dbReference>
<evidence type="ECO:0000256" key="4">
    <source>
        <dbReference type="PROSITE-ProRule" id="PRU00175"/>
    </source>
</evidence>
<evidence type="ECO:0000259" key="5">
    <source>
        <dbReference type="PROSITE" id="PS50089"/>
    </source>
</evidence>
<protein>
    <recommendedName>
        <fullName evidence="5">RING-type domain-containing protein</fullName>
    </recommendedName>
</protein>
<dbReference type="GO" id="GO:0008270">
    <property type="term" value="F:zinc ion binding"/>
    <property type="evidence" value="ECO:0007669"/>
    <property type="project" value="UniProtKB-KW"/>
</dbReference>
<name>A0A0L8HG23_OCTBM</name>
<dbReference type="PANTHER" id="PTHR25462:SF229">
    <property type="entry name" value="TRANSCRIPTION INTERMEDIARY FACTOR 1-BETA"/>
    <property type="match status" value="1"/>
</dbReference>
<dbReference type="SMART" id="SM00184">
    <property type="entry name" value="RING"/>
    <property type="match status" value="1"/>
</dbReference>
<dbReference type="Pfam" id="PF13445">
    <property type="entry name" value="zf-RING_UBOX"/>
    <property type="match status" value="1"/>
</dbReference>
<evidence type="ECO:0000313" key="6">
    <source>
        <dbReference type="EMBL" id="KOF88198.1"/>
    </source>
</evidence>
<dbReference type="PROSITE" id="PS50089">
    <property type="entry name" value="ZF_RING_2"/>
    <property type="match status" value="1"/>
</dbReference>
<organism evidence="6">
    <name type="scientific">Octopus bimaculoides</name>
    <name type="common">California two-spotted octopus</name>
    <dbReference type="NCBI Taxonomy" id="37653"/>
    <lineage>
        <taxon>Eukaryota</taxon>
        <taxon>Metazoa</taxon>
        <taxon>Spiralia</taxon>
        <taxon>Lophotrochozoa</taxon>
        <taxon>Mollusca</taxon>
        <taxon>Cephalopoda</taxon>
        <taxon>Coleoidea</taxon>
        <taxon>Octopodiformes</taxon>
        <taxon>Octopoda</taxon>
        <taxon>Incirrata</taxon>
        <taxon>Octopodidae</taxon>
        <taxon>Octopus</taxon>
    </lineage>
</organism>
<sequence length="113" mass="12787">MATGKTNKILPVGSDSHSTTVVDMDLCPICLDEFRDPRVLPCQHSFCMQCLQNHVDSHKSDIFRKGVFHCPSCRALTYPTYKFKPVSGVCLRKIAIPKQPRCFRNTVTQKGMK</sequence>
<dbReference type="PANTHER" id="PTHR25462">
    <property type="entry name" value="BONUS, ISOFORM C-RELATED"/>
    <property type="match status" value="1"/>
</dbReference>
<dbReference type="EMBL" id="KQ418216">
    <property type="protein sequence ID" value="KOF88198.1"/>
    <property type="molecule type" value="Genomic_DNA"/>
</dbReference>